<name>A0A7K0CEF5_9ACTN</name>
<protein>
    <submittedName>
        <fullName evidence="1">Uncharacterized protein</fullName>
    </submittedName>
</protein>
<reference evidence="1 2" key="1">
    <citation type="submission" date="2019-10" db="EMBL/GenBank/DDBJ databases">
        <title>Streptomyces smaragdinus sp. nov. and Streptomyces fabii sp. nov., isolated from the gut of fungus growing-termite Macrotermes natalensis.</title>
        <authorList>
            <person name="Schwitalla J."/>
            <person name="Benndorf R."/>
            <person name="Martin K."/>
            <person name="De Beer W."/>
            <person name="Kaster A.-K."/>
            <person name="Vollmers J."/>
            <person name="Poulsen M."/>
            <person name="Beemelmanns C."/>
        </authorList>
    </citation>
    <scope>NUCLEOTIDE SEQUENCE [LARGE SCALE GENOMIC DNA]</scope>
    <source>
        <strain evidence="1 2">RB5</strain>
    </source>
</reference>
<sequence length="416" mass="46557">MVRGRLLTAHHLLLEHEVLDGLSASGECMSLVGRRGSGEGSDAVYFKRTEHKDTWTYHIYGGPSRQAALEYLRRTPVRDGYVYTIVETPEGNFGRDLVYLFRESDGALIELGKRPQAECPSPSSTRCAWCSFFVAPFSIPITERYMAEVHWHPDDTDAAEMIHNGAGLRCPKCALLQCAVCSGLAKYAARKVRIPFSDPGANIIPLCRACGARLELHSKLGLAGRSTAPSRPDADQMVTLPADPLGDEMWGRAPLRVPWNIDVARFFEQDPLPYMWPQDGDYMSHIDYLSRLGESYLKMLLRSSWINVFLHHPNPDVNLGCLRSAPPEGSEEMASLADLLASATAESHVKEEAVRVFWGLDDFYITFILNVLLSRDLAPSGYSTNQVHQAISKLRTACPEERRAWFDEQLTQPEED</sequence>
<dbReference type="AlphaFoldDB" id="A0A7K0CEF5"/>
<dbReference type="EMBL" id="WEGJ01000003">
    <property type="protein sequence ID" value="MQY11432.1"/>
    <property type="molecule type" value="Genomic_DNA"/>
</dbReference>
<dbReference type="RefSeq" id="WP_153450686.1">
    <property type="nucleotide sequence ID" value="NZ_WEGJ01000003.1"/>
</dbReference>
<proteinExistence type="predicted"/>
<dbReference type="OrthoDB" id="4163377at2"/>
<gene>
    <name evidence="1" type="ORF">SRB5_15500</name>
</gene>
<keyword evidence="2" id="KW-1185">Reference proteome</keyword>
<comment type="caution">
    <text evidence="1">The sequence shown here is derived from an EMBL/GenBank/DDBJ whole genome shotgun (WGS) entry which is preliminary data.</text>
</comment>
<accession>A0A7K0CEF5</accession>
<organism evidence="1 2">
    <name type="scientific">Streptomyces smaragdinus</name>
    <dbReference type="NCBI Taxonomy" id="2585196"/>
    <lineage>
        <taxon>Bacteria</taxon>
        <taxon>Bacillati</taxon>
        <taxon>Actinomycetota</taxon>
        <taxon>Actinomycetes</taxon>
        <taxon>Kitasatosporales</taxon>
        <taxon>Streptomycetaceae</taxon>
        <taxon>Streptomyces</taxon>
    </lineage>
</organism>
<evidence type="ECO:0000313" key="1">
    <source>
        <dbReference type="EMBL" id="MQY11432.1"/>
    </source>
</evidence>
<dbReference type="Proteomes" id="UP000466345">
    <property type="component" value="Unassembled WGS sequence"/>
</dbReference>
<evidence type="ECO:0000313" key="2">
    <source>
        <dbReference type="Proteomes" id="UP000466345"/>
    </source>
</evidence>